<feature type="binding site" evidence="14">
    <location>
        <position position="845"/>
    </location>
    <ligand>
        <name>[4Fe-4S] cluster</name>
        <dbReference type="ChEBI" id="CHEBI:49883"/>
    </ligand>
</feature>
<evidence type="ECO:0000256" key="11">
    <source>
        <dbReference type="ARBA" id="ARBA00023014"/>
    </source>
</evidence>
<dbReference type="GO" id="GO:0008409">
    <property type="term" value="F:5'-3' exonuclease activity"/>
    <property type="evidence" value="ECO:0007669"/>
    <property type="project" value="UniProtKB-UniRule"/>
</dbReference>
<feature type="binding site" evidence="14">
    <location>
        <position position="1166"/>
    </location>
    <ligand>
        <name>[4Fe-4S] cluster</name>
        <dbReference type="ChEBI" id="CHEBI:49883"/>
    </ligand>
</feature>
<comment type="subunit">
    <text evidence="14">Heterodimer of AddA and AddB.</text>
</comment>
<feature type="region of interest" description="Disordered" evidence="15">
    <location>
        <begin position="1206"/>
        <end position="1225"/>
    </location>
</feature>
<evidence type="ECO:0000313" key="19">
    <source>
        <dbReference type="Proteomes" id="UP001056429"/>
    </source>
</evidence>
<keyword evidence="13 14" id="KW-0234">DNA repair</keyword>
<dbReference type="SUPFAM" id="SSF52540">
    <property type="entry name" value="P-loop containing nucleoside triphosphate hydrolases"/>
    <property type="match status" value="1"/>
</dbReference>
<dbReference type="InterPro" id="IPR027417">
    <property type="entry name" value="P-loop_NTPase"/>
</dbReference>
<keyword evidence="3 14" id="KW-0479">Metal-binding</keyword>
<dbReference type="Gene3D" id="3.90.320.10">
    <property type="match status" value="1"/>
</dbReference>
<dbReference type="InterPro" id="IPR049035">
    <property type="entry name" value="ADDB_N"/>
</dbReference>
<gene>
    <name evidence="14" type="primary">addB</name>
    <name evidence="18" type="ORF">KDK92_01940</name>
</gene>
<evidence type="ECO:0000256" key="6">
    <source>
        <dbReference type="ARBA" id="ARBA00022801"/>
    </source>
</evidence>
<keyword evidence="6 14" id="KW-0378">Hydrolase</keyword>
<keyword evidence="12 14" id="KW-0238">DNA-binding</keyword>
<comment type="cofactor">
    <cofactor evidence="14">
        <name>[4Fe-4S] cluster</name>
        <dbReference type="ChEBI" id="CHEBI:49883"/>
    </cofactor>
    <text evidence="14">Binds 1 [4Fe-4S] cluster.</text>
</comment>
<keyword evidence="9 14" id="KW-0067">ATP-binding</keyword>
<evidence type="ECO:0000256" key="4">
    <source>
        <dbReference type="ARBA" id="ARBA00022741"/>
    </source>
</evidence>
<keyword evidence="7 14" id="KW-0347">Helicase</keyword>
<dbReference type="InterPro" id="IPR038726">
    <property type="entry name" value="PDDEXK_AddAB-type"/>
</dbReference>
<evidence type="ECO:0000256" key="14">
    <source>
        <dbReference type="HAMAP-Rule" id="MF_01452"/>
    </source>
</evidence>
<keyword evidence="8 14" id="KW-0269">Exonuclease</keyword>
<dbReference type="Pfam" id="PF12705">
    <property type="entry name" value="PDDEXK_1"/>
    <property type="match status" value="1"/>
</dbReference>
<dbReference type="EMBL" id="JAGSOJ010000001">
    <property type="protein sequence ID" value="MCM1988483.1"/>
    <property type="molecule type" value="Genomic_DNA"/>
</dbReference>
<dbReference type="EC" id="3.1.-.-" evidence="14"/>
<evidence type="ECO:0000256" key="12">
    <source>
        <dbReference type="ARBA" id="ARBA00023125"/>
    </source>
</evidence>
<dbReference type="Proteomes" id="UP001056429">
    <property type="component" value="Unassembled WGS sequence"/>
</dbReference>
<dbReference type="Pfam" id="PF21445">
    <property type="entry name" value="ADDB_N"/>
    <property type="match status" value="1"/>
</dbReference>
<comment type="miscellaneous">
    <text evidence="14">Despite having conserved helicase domains, this subunit does not have helicase activity.</text>
</comment>
<evidence type="ECO:0000256" key="3">
    <source>
        <dbReference type="ARBA" id="ARBA00022723"/>
    </source>
</evidence>
<keyword evidence="19" id="KW-1185">Reference proteome</keyword>
<dbReference type="RefSeq" id="WP_250857349.1">
    <property type="nucleotide sequence ID" value="NZ_JAGSOJ010000001.1"/>
</dbReference>
<dbReference type="GO" id="GO:0004386">
    <property type="term" value="F:helicase activity"/>
    <property type="evidence" value="ECO:0007669"/>
    <property type="project" value="UniProtKB-KW"/>
</dbReference>
<proteinExistence type="inferred from homology"/>
<comment type="similarity">
    <text evidence="14">Belongs to the helicase family. AddB/RexB type 1 subfamily.</text>
</comment>
<keyword evidence="1 14" id="KW-0004">4Fe-4S</keyword>
<protein>
    <recommendedName>
        <fullName evidence="14">ATP-dependent helicase/deoxyribonuclease subunit B</fullName>
        <ecNumber evidence="14">3.1.-.-</ecNumber>
    </recommendedName>
    <alternativeName>
        <fullName evidence="14">ATP-dependent helicase/nuclease subunit AddB</fullName>
    </alternativeName>
</protein>
<keyword evidence="5 14" id="KW-0227">DNA damage</keyword>
<evidence type="ECO:0000259" key="17">
    <source>
        <dbReference type="Pfam" id="PF21445"/>
    </source>
</evidence>
<reference evidence="18" key="1">
    <citation type="journal article" date="2021" name="mSystems">
        <title>Bacteria and Archaea Synergistically Convert Glycine Betaine to Biogenic Methane in the Formosa Cold Seep of the South China Sea.</title>
        <authorList>
            <person name="Li L."/>
            <person name="Zhang W."/>
            <person name="Zhang S."/>
            <person name="Song L."/>
            <person name="Sun Q."/>
            <person name="Zhang H."/>
            <person name="Xiang H."/>
            <person name="Dong X."/>
        </authorList>
    </citation>
    <scope>NUCLEOTIDE SEQUENCE</scope>
    <source>
        <strain evidence="18">ZWT</strain>
    </source>
</reference>
<reference evidence="18" key="2">
    <citation type="submission" date="2021-04" db="EMBL/GenBank/DDBJ databases">
        <authorList>
            <person name="Dong X."/>
        </authorList>
    </citation>
    <scope>NUCLEOTIDE SEQUENCE</scope>
    <source>
        <strain evidence="18">ZWT</strain>
    </source>
</reference>
<dbReference type="InterPro" id="IPR014140">
    <property type="entry name" value="DNA_helicase_suAddB"/>
</dbReference>
<comment type="caution">
    <text evidence="18">The sequence shown here is derived from an EMBL/GenBank/DDBJ whole genome shotgun (WGS) entry which is preliminary data.</text>
</comment>
<evidence type="ECO:0000256" key="15">
    <source>
        <dbReference type="SAM" id="MobiDB-lite"/>
    </source>
</evidence>
<keyword evidence="4 14" id="KW-0547">Nucleotide-binding</keyword>
<dbReference type="PANTHER" id="PTHR30591:SF1">
    <property type="entry name" value="RECBCD ENZYME SUBUNIT RECC"/>
    <property type="match status" value="1"/>
</dbReference>
<dbReference type="InterPro" id="IPR011604">
    <property type="entry name" value="PDDEXK-like_dom_sf"/>
</dbReference>
<evidence type="ECO:0000256" key="9">
    <source>
        <dbReference type="ARBA" id="ARBA00022840"/>
    </source>
</evidence>
<keyword evidence="2 14" id="KW-0540">Nuclease</keyword>
<sequence length="1225" mass="142226">MSLRFIYGRAGKGKSTYCIDEIKKRVNGNKKEKLILLVPEQLSFQSEKKVIEAIGGVGLNNVYVLTFKRMAYWVFKECGGVVKKHIDKCGKSMILYSVLEEVEDELRVFSKAAAHSGFVDKLLTIISEFKRYNVTPDGLNDIKIKVGENTLLYNKINDLENIFSKFDSKLHEGYIDSDDDLKLMAEKLGDCHIFDESLIWIDEFSGFTPQQYDIIEELLNRAKEVNITLNMDINVREKEMAEVLSPIILTEERIIKICENNGISLKEPIDLSENNKKRFESQELQYLEENYFKYPFYPYKKEVKDISIFKGLNPYSEVENLSGEILKLVRERGARFNEIAVVSRKLDSYENIIKSIFSENNVPFFIDKKKEASSNPIVILLLSSMEIYNRKWNYESVFRFLKCGLLGWEQEGIDLLENYILMSGIKGKKKWNDDSIWYNRLIDVFNLKKEFNKYYDVSIEGEEIEEIDENRLIEIIRDGEIPEKHKVELNLDQEDIDILGDLPVENRDEEKNFKEIVQRVNKLDNIRRLLIQHITPFHDSIKGNRMCEDIAVGLFSFMDKLGLYDIISELIQGFENRGESELSSEYGHIWNVIIDVMDQMVEGFKGSKMTIDKFTDILKMGLQQHKMGFIPNTLDQVMVSSIERIKSHETKYLFILGVNDGVFPSGEFEEGILSDFDRIALREEGIEVAKDTKSKAFEEQYLIYTTLSIPSKVLRVSYPVGNSEGKTLRASMIISRMKSIFPKIKEDTNIITKRIDELIPSKTAAFNNLILSIRKGEVEGEIHEFWREVYKWFQQNNGYGERIESLITFFDYENQVGSLNEDSVKNLYSKDNLFSVSKLEKYNECPFSYFIRYGLKAKDRKIFELSAPDLGSFMHTVIDRFSKEVESEKRQWNELEDSWCKDKISNIIEAGMEEPIGRIFKASPKYEYFGGRIKRVLNKSVWVVIQHMKRSEFLPYGYEMEFGGRDYSPIEITLDNGTKVKLIGKIDRVDRLIMDSEEYFRIIDYKSGNKSLKLSQVYYGLQLQLVTYLDAMLKREEIRESLPVFPAGIFYLKIDDPIIKTNGKINIDKLQDEILKKLKMKGIVLKDSQIVTKMDDDIQGLSLIIPAGLKKDGSLREGTGTNMASLEEFELLREHVRSKLKETCSNILSGNIDIMPYKTSTGDTPCTYCDYSHVCAFDPLLKENNYRIINDIKDNVIWDILNKDDKAEKEEDKDKDKEMTQEEEK</sequence>
<feature type="binding site" evidence="14">
    <location>
        <position position="1175"/>
    </location>
    <ligand>
        <name>[4Fe-4S] cluster</name>
        <dbReference type="ChEBI" id="CHEBI:49883"/>
    </ligand>
</feature>
<keyword evidence="11 14" id="KW-0411">Iron-sulfur</keyword>
<evidence type="ECO:0000256" key="1">
    <source>
        <dbReference type="ARBA" id="ARBA00022485"/>
    </source>
</evidence>
<evidence type="ECO:0000256" key="2">
    <source>
        <dbReference type="ARBA" id="ARBA00022722"/>
    </source>
</evidence>
<dbReference type="AlphaFoldDB" id="A0A9J6NW41"/>
<evidence type="ECO:0000256" key="5">
    <source>
        <dbReference type="ARBA" id="ARBA00022763"/>
    </source>
</evidence>
<dbReference type="GO" id="GO:0051539">
    <property type="term" value="F:4 iron, 4 sulfur cluster binding"/>
    <property type="evidence" value="ECO:0007669"/>
    <property type="project" value="UniProtKB-KW"/>
</dbReference>
<dbReference type="PANTHER" id="PTHR30591">
    <property type="entry name" value="RECBCD ENZYME SUBUNIT RECC"/>
    <property type="match status" value="1"/>
</dbReference>
<dbReference type="GO" id="GO:0003690">
    <property type="term" value="F:double-stranded DNA binding"/>
    <property type="evidence" value="ECO:0007669"/>
    <property type="project" value="UniProtKB-UniRule"/>
</dbReference>
<name>A0A9J6NW41_9CLOT</name>
<evidence type="ECO:0000256" key="10">
    <source>
        <dbReference type="ARBA" id="ARBA00023004"/>
    </source>
</evidence>
<evidence type="ECO:0000256" key="8">
    <source>
        <dbReference type="ARBA" id="ARBA00022839"/>
    </source>
</evidence>
<comment type="function">
    <text evidence="14">The heterodimer acts as both an ATP-dependent DNA helicase and an ATP-dependent, dual-direction single-stranded exonuclease. Recognizes the chi site generating a DNA molecule suitable for the initiation of homologous recombination. The AddB subunit has 5' -&gt; 3' nuclease activity but not helicase activity.</text>
</comment>
<feature type="domain" description="PD-(D/E)XK endonuclease-like" evidence="16">
    <location>
        <begin position="834"/>
        <end position="1175"/>
    </location>
</feature>
<dbReference type="GO" id="GO:0046872">
    <property type="term" value="F:metal ion binding"/>
    <property type="evidence" value="ECO:0007669"/>
    <property type="project" value="UniProtKB-KW"/>
</dbReference>
<organism evidence="18 19">
    <name type="scientific">Oceanirhabdus seepicola</name>
    <dbReference type="NCBI Taxonomy" id="2828781"/>
    <lineage>
        <taxon>Bacteria</taxon>
        <taxon>Bacillati</taxon>
        <taxon>Bacillota</taxon>
        <taxon>Clostridia</taxon>
        <taxon>Eubacteriales</taxon>
        <taxon>Clostridiaceae</taxon>
        <taxon>Oceanirhabdus</taxon>
    </lineage>
</organism>
<feature type="binding site" evidence="14">
    <location>
        <position position="1169"/>
    </location>
    <ligand>
        <name>[4Fe-4S] cluster</name>
        <dbReference type="ChEBI" id="CHEBI:49883"/>
    </ligand>
</feature>
<keyword evidence="10 14" id="KW-0408">Iron</keyword>
<feature type="domain" description="ATP-dependent helicase/deoxyribonuclease subunit B N-terminal" evidence="17">
    <location>
        <begin position="5"/>
        <end position="288"/>
    </location>
</feature>
<evidence type="ECO:0000256" key="7">
    <source>
        <dbReference type="ARBA" id="ARBA00022806"/>
    </source>
</evidence>
<evidence type="ECO:0000313" key="18">
    <source>
        <dbReference type="EMBL" id="MCM1988483.1"/>
    </source>
</evidence>
<comment type="cofactor">
    <cofactor evidence="14">
        <name>Mg(2+)</name>
        <dbReference type="ChEBI" id="CHEBI:18420"/>
    </cofactor>
</comment>
<accession>A0A9J6NW41</accession>
<evidence type="ECO:0000259" key="16">
    <source>
        <dbReference type="Pfam" id="PF12705"/>
    </source>
</evidence>
<dbReference type="Gene3D" id="3.40.50.300">
    <property type="entry name" value="P-loop containing nucleotide triphosphate hydrolases"/>
    <property type="match status" value="3"/>
</dbReference>
<dbReference type="HAMAP" id="MF_01452">
    <property type="entry name" value="AddB_type1"/>
    <property type="match status" value="1"/>
</dbReference>
<dbReference type="GO" id="GO:0000724">
    <property type="term" value="P:double-strand break repair via homologous recombination"/>
    <property type="evidence" value="ECO:0007669"/>
    <property type="project" value="UniProtKB-UniRule"/>
</dbReference>
<dbReference type="GO" id="GO:0005524">
    <property type="term" value="F:ATP binding"/>
    <property type="evidence" value="ECO:0007669"/>
    <property type="project" value="UniProtKB-UniRule"/>
</dbReference>
<evidence type="ECO:0000256" key="13">
    <source>
        <dbReference type="ARBA" id="ARBA00023204"/>
    </source>
</evidence>